<reference evidence="5" key="1">
    <citation type="journal article" date="2019" name="Int. J. Syst. Evol. Microbiol.">
        <title>The Global Catalogue of Microorganisms (GCM) 10K type strain sequencing project: providing services to taxonomists for standard genome sequencing and annotation.</title>
        <authorList>
            <consortium name="The Broad Institute Genomics Platform"/>
            <consortium name="The Broad Institute Genome Sequencing Center for Infectious Disease"/>
            <person name="Wu L."/>
            <person name="Ma J."/>
        </authorList>
    </citation>
    <scope>NUCLEOTIDE SEQUENCE [LARGE SCALE GENOMIC DNA]</scope>
    <source>
        <strain evidence="5">CGMCC 4.7275</strain>
    </source>
</reference>
<dbReference type="EMBL" id="BMMV01000031">
    <property type="protein sequence ID" value="GGK25037.1"/>
    <property type="molecule type" value="Genomic_DNA"/>
</dbReference>
<gene>
    <name evidence="4" type="ORF">GCM10011583_66370</name>
</gene>
<organism evidence="4 5">
    <name type="scientific">Streptomyces camponoticapitis</name>
    <dbReference type="NCBI Taxonomy" id="1616125"/>
    <lineage>
        <taxon>Bacteria</taxon>
        <taxon>Bacillati</taxon>
        <taxon>Actinomycetota</taxon>
        <taxon>Actinomycetes</taxon>
        <taxon>Kitasatosporales</taxon>
        <taxon>Streptomycetaceae</taxon>
        <taxon>Streptomyces</taxon>
    </lineage>
</organism>
<sequence>MKDISVPHLTGKLAVVTGASDGIGLGLAERLARAGAEVLMPVRNAAKGEAAVARIRSSVADAAVSTLALDLASLNSVAALAEHLTTVGRPINILINNAGIMMPPTRHTTSDGFELQFGTNHLGHVALVARILPLLREGRARVTTMTSSAARTGKINWDDLQSERSYAPIGSYRTSKLANLLFGMELDRRSTAGGWGVVSNVAHPGTTLTNLYTAGPDMGRQKPSAYKAIMTRLAGWGLFVQNVDAGLLPTLYAATSPEAHGGGLYVPDGLGHFTGGPTSQTPYKPARNEALAARMWEVSERLAGVAFPRV</sequence>
<comment type="caution">
    <text evidence="4">The sequence shown here is derived from an EMBL/GenBank/DDBJ whole genome shotgun (WGS) entry which is preliminary data.</text>
</comment>
<dbReference type="InterPro" id="IPR002347">
    <property type="entry name" value="SDR_fam"/>
</dbReference>
<keyword evidence="3" id="KW-0560">Oxidoreductase</keyword>
<dbReference type="PANTHER" id="PTHR24320">
    <property type="entry name" value="RETINOL DEHYDROGENASE"/>
    <property type="match status" value="1"/>
</dbReference>
<dbReference type="InterPro" id="IPR036291">
    <property type="entry name" value="NAD(P)-bd_dom_sf"/>
</dbReference>
<dbReference type="PRINTS" id="PR00081">
    <property type="entry name" value="GDHRDH"/>
</dbReference>
<evidence type="ECO:0000256" key="1">
    <source>
        <dbReference type="ARBA" id="ARBA00006484"/>
    </source>
</evidence>
<dbReference type="Proteomes" id="UP000660265">
    <property type="component" value="Unassembled WGS sequence"/>
</dbReference>
<dbReference type="Gene3D" id="3.40.50.720">
    <property type="entry name" value="NAD(P)-binding Rossmann-like Domain"/>
    <property type="match status" value="1"/>
</dbReference>
<dbReference type="NCBIfam" id="NF004513">
    <property type="entry name" value="PRK05854.1"/>
    <property type="match status" value="1"/>
</dbReference>
<evidence type="ECO:0000256" key="3">
    <source>
        <dbReference type="ARBA" id="ARBA00023002"/>
    </source>
</evidence>
<dbReference type="Pfam" id="PF00106">
    <property type="entry name" value="adh_short"/>
    <property type="match status" value="1"/>
</dbReference>
<proteinExistence type="inferred from homology"/>
<accession>A0ABQ2EX38</accession>
<dbReference type="SUPFAM" id="SSF51735">
    <property type="entry name" value="NAD(P)-binding Rossmann-fold domains"/>
    <property type="match status" value="1"/>
</dbReference>
<protein>
    <submittedName>
        <fullName evidence="4">Oxidoreductase</fullName>
    </submittedName>
</protein>
<dbReference type="RefSeq" id="WP_189111291.1">
    <property type="nucleotide sequence ID" value="NZ_BMMV01000031.1"/>
</dbReference>
<name>A0ABQ2EX38_9ACTN</name>
<keyword evidence="5" id="KW-1185">Reference proteome</keyword>
<evidence type="ECO:0000256" key="2">
    <source>
        <dbReference type="ARBA" id="ARBA00022857"/>
    </source>
</evidence>
<dbReference type="NCBIfam" id="NF004846">
    <property type="entry name" value="PRK06197.1"/>
    <property type="match status" value="1"/>
</dbReference>
<dbReference type="PANTHER" id="PTHR24320:SF282">
    <property type="entry name" value="WW DOMAIN-CONTAINING OXIDOREDUCTASE"/>
    <property type="match status" value="1"/>
</dbReference>
<evidence type="ECO:0000313" key="4">
    <source>
        <dbReference type="EMBL" id="GGK25037.1"/>
    </source>
</evidence>
<keyword evidence="2" id="KW-0521">NADP</keyword>
<evidence type="ECO:0000313" key="5">
    <source>
        <dbReference type="Proteomes" id="UP000660265"/>
    </source>
</evidence>
<comment type="similarity">
    <text evidence="1">Belongs to the short-chain dehydrogenases/reductases (SDR) family.</text>
</comment>